<dbReference type="GO" id="GO:0016887">
    <property type="term" value="F:ATP hydrolysis activity"/>
    <property type="evidence" value="ECO:0007669"/>
    <property type="project" value="InterPro"/>
</dbReference>
<dbReference type="SMART" id="SM00382">
    <property type="entry name" value="AAA"/>
    <property type="match status" value="1"/>
</dbReference>
<reference evidence="5 6" key="1">
    <citation type="submission" date="2016-07" db="EMBL/GenBank/DDBJ databases">
        <title>Genome and transcriptome analysis of iron-reducing fermentative bacteria Anoxybacter fermentans.</title>
        <authorList>
            <person name="Zeng X."/>
            <person name="Shao Z."/>
        </authorList>
    </citation>
    <scope>NUCLEOTIDE SEQUENCE [LARGE SCALE GENOMIC DNA]</scope>
    <source>
        <strain evidence="5 6">DY22613</strain>
    </source>
</reference>
<evidence type="ECO:0000313" key="5">
    <source>
        <dbReference type="EMBL" id="AZR73101.1"/>
    </source>
</evidence>
<keyword evidence="3" id="KW-0067">ATP-binding</keyword>
<evidence type="ECO:0000256" key="2">
    <source>
        <dbReference type="ARBA" id="ARBA00022741"/>
    </source>
</evidence>
<dbReference type="SUPFAM" id="SSF52540">
    <property type="entry name" value="P-loop containing nucleoside triphosphate hydrolases"/>
    <property type="match status" value="1"/>
</dbReference>
<evidence type="ECO:0000313" key="6">
    <source>
        <dbReference type="Proteomes" id="UP000267250"/>
    </source>
</evidence>
<dbReference type="PANTHER" id="PTHR42711:SF18">
    <property type="entry name" value="ABC TRANSPORTER, ATP-BINDING PROTEIN"/>
    <property type="match status" value="1"/>
</dbReference>
<keyword evidence="2" id="KW-0547">Nucleotide-binding</keyword>
<dbReference type="Gene3D" id="3.40.50.300">
    <property type="entry name" value="P-loop containing nucleotide triphosphate hydrolases"/>
    <property type="match status" value="1"/>
</dbReference>
<sequence length="278" mass="31839">MNTVAVECKNIWKSFVKEGEVNKNLRLKWPFWNQKKSFFHVVQNVNFTVRRGEIFGILGPNGSGKSTLIRMISTLLVPDQGEIRVFGLDVLKDRNQVRRMINRVSVDAAFFKKLSALENLSYAARLYDVEIKQGRKKAIEILERLGFQVEKANTPMENLSRGMQQKVAIARALLTSPVLLLLDEPTTGLDPKSKRDVQDFILEVQREHNATIILTTHDMGEAERLCNRLAIINEGKFVMIDTPENLKNLVKVKMGLNQVTMEDVFFYLTGVNWEEDSR</sequence>
<gene>
    <name evidence="5" type="ORF">BBF96_06710</name>
</gene>
<organism evidence="5 6">
    <name type="scientific">Anoxybacter fermentans</name>
    <dbReference type="NCBI Taxonomy" id="1323375"/>
    <lineage>
        <taxon>Bacteria</taxon>
        <taxon>Bacillati</taxon>
        <taxon>Bacillota</taxon>
        <taxon>Clostridia</taxon>
        <taxon>Halanaerobiales</taxon>
        <taxon>Anoxybacter</taxon>
    </lineage>
</organism>
<keyword evidence="6" id="KW-1185">Reference proteome</keyword>
<accession>A0A3S9SXS2</accession>
<keyword evidence="1" id="KW-0813">Transport</keyword>
<dbReference type="Pfam" id="PF00005">
    <property type="entry name" value="ABC_tran"/>
    <property type="match status" value="1"/>
</dbReference>
<protein>
    <submittedName>
        <fullName evidence="5">ABC transporter</fullName>
    </submittedName>
</protein>
<proteinExistence type="predicted"/>
<dbReference type="PANTHER" id="PTHR42711">
    <property type="entry name" value="ABC TRANSPORTER ATP-BINDING PROTEIN"/>
    <property type="match status" value="1"/>
</dbReference>
<dbReference type="KEGG" id="aft:BBF96_06710"/>
<evidence type="ECO:0000256" key="1">
    <source>
        <dbReference type="ARBA" id="ARBA00022448"/>
    </source>
</evidence>
<name>A0A3S9SXS2_9FIRM</name>
<dbReference type="EMBL" id="CP016379">
    <property type="protein sequence ID" value="AZR73101.1"/>
    <property type="molecule type" value="Genomic_DNA"/>
</dbReference>
<dbReference type="GO" id="GO:0005524">
    <property type="term" value="F:ATP binding"/>
    <property type="evidence" value="ECO:0007669"/>
    <property type="project" value="UniProtKB-KW"/>
</dbReference>
<evidence type="ECO:0000256" key="3">
    <source>
        <dbReference type="ARBA" id="ARBA00022840"/>
    </source>
</evidence>
<dbReference type="InterPro" id="IPR027417">
    <property type="entry name" value="P-loop_NTPase"/>
</dbReference>
<feature type="domain" description="ABC transporter" evidence="4">
    <location>
        <begin position="6"/>
        <end position="259"/>
    </location>
</feature>
<dbReference type="PROSITE" id="PS50893">
    <property type="entry name" value="ABC_TRANSPORTER_2"/>
    <property type="match status" value="1"/>
</dbReference>
<dbReference type="RefSeq" id="WP_205665732.1">
    <property type="nucleotide sequence ID" value="NZ_CP016379.1"/>
</dbReference>
<dbReference type="InterPro" id="IPR050763">
    <property type="entry name" value="ABC_transporter_ATP-binding"/>
</dbReference>
<dbReference type="InterPro" id="IPR003439">
    <property type="entry name" value="ABC_transporter-like_ATP-bd"/>
</dbReference>
<dbReference type="Proteomes" id="UP000267250">
    <property type="component" value="Chromosome"/>
</dbReference>
<dbReference type="AlphaFoldDB" id="A0A3S9SXS2"/>
<dbReference type="InterPro" id="IPR003593">
    <property type="entry name" value="AAA+_ATPase"/>
</dbReference>
<evidence type="ECO:0000259" key="4">
    <source>
        <dbReference type="PROSITE" id="PS50893"/>
    </source>
</evidence>